<reference evidence="4 5" key="1">
    <citation type="journal article" date="2017" name="Nature">
        <title>The Apostasia genome and the evolution of orchids.</title>
        <authorList>
            <person name="Zhang G.Q."/>
            <person name="Liu K.W."/>
            <person name="Li Z."/>
            <person name="Lohaus R."/>
            <person name="Hsiao Y.Y."/>
            <person name="Niu S.C."/>
            <person name="Wang J.Y."/>
            <person name="Lin Y.C."/>
            <person name="Xu Q."/>
            <person name="Chen L.J."/>
            <person name="Yoshida K."/>
            <person name="Fujiwara S."/>
            <person name="Wang Z.W."/>
            <person name="Zhang Y.Q."/>
            <person name="Mitsuda N."/>
            <person name="Wang M."/>
            <person name="Liu G.H."/>
            <person name="Pecoraro L."/>
            <person name="Huang H.X."/>
            <person name="Xiao X.J."/>
            <person name="Lin M."/>
            <person name="Wu X.Y."/>
            <person name="Wu W.L."/>
            <person name="Chen Y.Y."/>
            <person name="Chang S.B."/>
            <person name="Sakamoto S."/>
            <person name="Ohme-Takagi M."/>
            <person name="Yagi M."/>
            <person name="Zeng S.J."/>
            <person name="Shen C.Y."/>
            <person name="Yeh C.M."/>
            <person name="Luo Y.B."/>
            <person name="Tsai W.C."/>
            <person name="Van de Peer Y."/>
            <person name="Liu Z.J."/>
        </authorList>
    </citation>
    <scope>NUCLEOTIDE SEQUENCE [LARGE SCALE GENOMIC DNA]</scope>
    <source>
        <strain evidence="5">cv. Shenzhen</strain>
        <tissue evidence="4">Stem</tissue>
    </source>
</reference>
<feature type="domain" description="J" evidence="3">
    <location>
        <begin position="876"/>
        <end position="940"/>
    </location>
</feature>
<dbReference type="GO" id="GO:0005783">
    <property type="term" value="C:endoplasmic reticulum"/>
    <property type="evidence" value="ECO:0007669"/>
    <property type="project" value="UniProtKB-ARBA"/>
</dbReference>
<feature type="compositionally biased region" description="Polar residues" evidence="2">
    <location>
        <begin position="331"/>
        <end position="367"/>
    </location>
</feature>
<dbReference type="PANTHER" id="PTHR23172">
    <property type="entry name" value="AUXILIN/CYCLIN G-ASSOCIATED KINASE-RELATED"/>
    <property type="match status" value="1"/>
</dbReference>
<keyword evidence="5" id="KW-1185">Reference proteome</keyword>
<dbReference type="InterPro" id="IPR036869">
    <property type="entry name" value="J_dom_sf"/>
</dbReference>
<evidence type="ECO:0000259" key="3">
    <source>
        <dbReference type="PROSITE" id="PS50076"/>
    </source>
</evidence>
<dbReference type="GO" id="GO:0072318">
    <property type="term" value="P:clathrin coat disassembly"/>
    <property type="evidence" value="ECO:0007669"/>
    <property type="project" value="TreeGrafter"/>
</dbReference>
<feature type="compositionally biased region" description="Basic and acidic residues" evidence="2">
    <location>
        <begin position="288"/>
        <end position="299"/>
    </location>
</feature>
<dbReference type="AlphaFoldDB" id="A0A2I0B596"/>
<evidence type="ECO:0000256" key="2">
    <source>
        <dbReference type="SAM" id="MobiDB-lite"/>
    </source>
</evidence>
<feature type="region of interest" description="Disordered" evidence="2">
    <location>
        <begin position="1"/>
        <end position="118"/>
    </location>
</feature>
<evidence type="ECO:0000313" key="4">
    <source>
        <dbReference type="EMBL" id="PKA62962.1"/>
    </source>
</evidence>
<dbReference type="PROSITE" id="PS50076">
    <property type="entry name" value="DNAJ_2"/>
    <property type="match status" value="1"/>
</dbReference>
<dbReference type="FunFam" id="1.10.287.110:FF:000009">
    <property type="entry name" value="Auxilin-related protein 1"/>
    <property type="match status" value="1"/>
</dbReference>
<gene>
    <name evidence="4" type="ORF">AXF42_Ash007758</name>
</gene>
<accession>A0A2I0B596</accession>
<organism evidence="4 5">
    <name type="scientific">Apostasia shenzhenica</name>
    <dbReference type="NCBI Taxonomy" id="1088818"/>
    <lineage>
        <taxon>Eukaryota</taxon>
        <taxon>Viridiplantae</taxon>
        <taxon>Streptophyta</taxon>
        <taxon>Embryophyta</taxon>
        <taxon>Tracheophyta</taxon>
        <taxon>Spermatophyta</taxon>
        <taxon>Magnoliopsida</taxon>
        <taxon>Liliopsida</taxon>
        <taxon>Asparagales</taxon>
        <taxon>Orchidaceae</taxon>
        <taxon>Apostasioideae</taxon>
        <taxon>Apostasia</taxon>
    </lineage>
</organism>
<dbReference type="GO" id="GO:0072583">
    <property type="term" value="P:clathrin-dependent endocytosis"/>
    <property type="evidence" value="ECO:0007669"/>
    <property type="project" value="TreeGrafter"/>
</dbReference>
<feature type="compositionally biased region" description="Basic and acidic residues" evidence="2">
    <location>
        <begin position="491"/>
        <end position="606"/>
    </location>
</feature>
<feature type="compositionally biased region" description="Polar residues" evidence="2">
    <location>
        <begin position="22"/>
        <end position="31"/>
    </location>
</feature>
<dbReference type="GO" id="GO:0030276">
    <property type="term" value="F:clathrin binding"/>
    <property type="evidence" value="ECO:0007669"/>
    <property type="project" value="TreeGrafter"/>
</dbReference>
<feature type="region of interest" description="Disordered" evidence="2">
    <location>
        <begin position="784"/>
        <end position="812"/>
    </location>
</feature>
<evidence type="ECO:0000313" key="5">
    <source>
        <dbReference type="Proteomes" id="UP000236161"/>
    </source>
</evidence>
<feature type="compositionally biased region" description="Polar residues" evidence="2">
    <location>
        <begin position="45"/>
        <end position="56"/>
    </location>
</feature>
<feature type="compositionally biased region" description="Basic and acidic residues" evidence="2">
    <location>
        <begin position="616"/>
        <end position="716"/>
    </location>
</feature>
<feature type="compositionally biased region" description="Basic and acidic residues" evidence="2">
    <location>
        <begin position="801"/>
        <end position="812"/>
    </location>
</feature>
<dbReference type="OrthoDB" id="1717591at2759"/>
<name>A0A2I0B596_9ASPA</name>
<sequence>MDDLGILARDFGIRPQGKSAPMSASKSTAPSGSGRPAAAEPTWNKPRSGSSWTSTPAGEPLFSGSAGGGGISGDRVPPSYDDVFGGQPRKSSTPPSFDSLFEGYKDPAPKSSSLPVYDKPVYDDDIFDGVPGMKSSSSVQYEDVFVSMASAAERVSSPPYDDLLGSLGKGMPETKGLETKDKDASAFEELIPGFAGSIPAQKRHSVEENHHESAKPVTTMTEDPFVVLEKSSSMHQTSRSYDDPLEHMGKSMSSRSTRNFSVSTGVGIFDDFDGLVKSVPSFTPDINDITKEKSSRKADQSTSSACSFGEMEPPPRSSMDTFDNAAFSIPATKTSDSQKSLDSQNSQNSGPTPNAFEQNFPSDQSPKSHQHAEAVDVWLTISEIPLFTKPTTAPPPSRPPPSIIGKKSPFRRFDEPALPVLSGRRKDTDSLLQSNQSNSYSMDAVMRSSTSIDELEDFAMAKPQRYPSERADVFSTEEDIDANLRDAMGRAEAKFRHAKEVRERERDAKTARNRDYVSHERVERAVPDSHESEHREKQEQLDLERIRREREEKEEQKRLEKEREQQERERARQAVERATREARERAAVEARQKAERAAAEKARQQSDRLAFQRAAAEARERAANEARERAEKAKVTAEREKAAAAEKEKVAATAKEKAAAEARERAAAERATAEARQRAAERAAVERAAAEARDRAAAEAREKAAAAAREKQNKADDDLESFFGMGSRASSAPKQRAATSENIFDTRFPSSGSSETRSSSSVSNINMKKASSVTNIADDLSAIFGGPQSPGEFQEVEGETEERRRARFERHQRTLERAAKALAEKNERDMQMQNEQAERHRIAETVDIEIKRWAAGKEGNLRALLSTLHYVLWEKSGWDPVSLADLMTGASVKKVYRKATLCIHPDKVQQKGATLQQKYIAEKVFDLLKEAWNKFNSEELF</sequence>
<feature type="compositionally biased region" description="Pro residues" evidence="2">
    <location>
        <begin position="392"/>
        <end position="402"/>
    </location>
</feature>
<dbReference type="GO" id="GO:0031982">
    <property type="term" value="C:vesicle"/>
    <property type="evidence" value="ECO:0007669"/>
    <property type="project" value="TreeGrafter"/>
</dbReference>
<dbReference type="STRING" id="1088818.A0A2I0B596"/>
<evidence type="ECO:0000256" key="1">
    <source>
        <dbReference type="ARBA" id="ARBA00023054"/>
    </source>
</evidence>
<dbReference type="EMBL" id="KZ451911">
    <property type="protein sequence ID" value="PKA62962.1"/>
    <property type="molecule type" value="Genomic_DNA"/>
</dbReference>
<feature type="compositionally biased region" description="Polar residues" evidence="2">
    <location>
        <begin position="728"/>
        <end position="743"/>
    </location>
</feature>
<feature type="region of interest" description="Disordered" evidence="2">
    <location>
        <begin position="387"/>
        <end position="447"/>
    </location>
</feature>
<feature type="region of interest" description="Disordered" evidence="2">
    <location>
        <begin position="281"/>
        <end position="374"/>
    </location>
</feature>
<dbReference type="InterPro" id="IPR001623">
    <property type="entry name" value="DnaJ_domain"/>
</dbReference>
<dbReference type="SUPFAM" id="SSF46565">
    <property type="entry name" value="Chaperone J-domain"/>
    <property type="match status" value="1"/>
</dbReference>
<feature type="region of interest" description="Disordered" evidence="2">
    <location>
        <begin position="231"/>
        <end position="257"/>
    </location>
</feature>
<dbReference type="Gene3D" id="1.10.287.110">
    <property type="entry name" value="DnaJ domain"/>
    <property type="match status" value="1"/>
</dbReference>
<feature type="compositionally biased region" description="Low complexity" evidence="2">
    <location>
        <begin position="750"/>
        <end position="763"/>
    </location>
</feature>
<dbReference type="Proteomes" id="UP000236161">
    <property type="component" value="Unassembled WGS sequence"/>
</dbReference>
<feature type="compositionally biased region" description="Basic and acidic residues" evidence="2">
    <location>
        <begin position="240"/>
        <end position="249"/>
    </location>
</feature>
<protein>
    <submittedName>
        <fullName evidence="4">Auxilin-related protein 1</fullName>
    </submittedName>
</protein>
<dbReference type="PANTHER" id="PTHR23172:SF19">
    <property type="entry name" value="J DOMAIN-CONTAINING PROTEIN"/>
    <property type="match status" value="1"/>
</dbReference>
<feature type="region of interest" description="Disordered" evidence="2">
    <location>
        <begin position="491"/>
        <end position="764"/>
    </location>
</feature>
<keyword evidence="1" id="KW-0175">Coiled coil</keyword>
<feature type="compositionally biased region" description="Low complexity" evidence="2">
    <location>
        <begin position="430"/>
        <end position="439"/>
    </location>
</feature>
<proteinExistence type="predicted"/>